<evidence type="ECO:0000256" key="1">
    <source>
        <dbReference type="SAM" id="MobiDB-lite"/>
    </source>
</evidence>
<proteinExistence type="predicted"/>
<feature type="compositionally biased region" description="Gly residues" evidence="1">
    <location>
        <begin position="78"/>
        <end position="102"/>
    </location>
</feature>
<comment type="caution">
    <text evidence="2">The sequence shown here is derived from an EMBL/GenBank/DDBJ whole genome shotgun (WGS) entry which is preliminary data.</text>
</comment>
<gene>
    <name evidence="2" type="ORF">DUNSADRAFT_17130</name>
</gene>
<organism evidence="2 3">
    <name type="scientific">Dunaliella salina</name>
    <name type="common">Green alga</name>
    <name type="synonym">Protococcus salinus</name>
    <dbReference type="NCBI Taxonomy" id="3046"/>
    <lineage>
        <taxon>Eukaryota</taxon>
        <taxon>Viridiplantae</taxon>
        <taxon>Chlorophyta</taxon>
        <taxon>core chlorophytes</taxon>
        <taxon>Chlorophyceae</taxon>
        <taxon>CS clade</taxon>
        <taxon>Chlamydomonadales</taxon>
        <taxon>Dunaliellaceae</taxon>
        <taxon>Dunaliella</taxon>
    </lineage>
</organism>
<reference evidence="2" key="1">
    <citation type="submission" date="2017-08" db="EMBL/GenBank/DDBJ databases">
        <authorList>
            <person name="Polle J.E."/>
            <person name="Barry K."/>
            <person name="Cushman J."/>
            <person name="Schmutz J."/>
            <person name="Tran D."/>
            <person name="Hathwaick L.T."/>
            <person name="Yim W.C."/>
            <person name="Jenkins J."/>
            <person name="Mckie-Krisberg Z.M."/>
            <person name="Prochnik S."/>
            <person name="Lindquist E."/>
            <person name="Dockter R.B."/>
            <person name="Adam C."/>
            <person name="Molina H."/>
            <person name="Bunkerborg J."/>
            <person name="Jin E."/>
            <person name="Buchheim M."/>
            <person name="Magnuson J."/>
        </authorList>
    </citation>
    <scope>NUCLEOTIDE SEQUENCE</scope>
    <source>
        <strain evidence="2">CCAP 19/18</strain>
    </source>
</reference>
<name>A0ABQ7G2C2_DUNSA</name>
<evidence type="ECO:0000313" key="2">
    <source>
        <dbReference type="EMBL" id="KAF5828752.1"/>
    </source>
</evidence>
<accession>A0ABQ7G2C2</accession>
<keyword evidence="3" id="KW-1185">Reference proteome</keyword>
<feature type="region of interest" description="Disordered" evidence="1">
    <location>
        <begin position="55"/>
        <end position="109"/>
    </location>
</feature>
<protein>
    <submittedName>
        <fullName evidence="2">Uncharacterized protein</fullName>
    </submittedName>
</protein>
<evidence type="ECO:0000313" key="3">
    <source>
        <dbReference type="Proteomes" id="UP000815325"/>
    </source>
</evidence>
<dbReference type="EMBL" id="MU070252">
    <property type="protein sequence ID" value="KAF5828752.1"/>
    <property type="molecule type" value="Genomic_DNA"/>
</dbReference>
<dbReference type="Proteomes" id="UP000815325">
    <property type="component" value="Unassembled WGS sequence"/>
</dbReference>
<sequence>MAHPPLAVNMEKTNHHISTSAPFHSTLCFQNDVPFSKALYFQSTLSPANQGRFEGIAPQANRGDNSGMGEVNSQQSGMGRGRGGGRGGGWTGRGGRGQGGFPDSGKSPEEKVPSLEVCILNAATAAQQAPNWMAYCMYNLAKRIDMDIQGRVQYKSSSSECADMVDAARKLIRYLLGESASSGAQASNSQAPVQQLDSKHLSLLVWSLSVMGGFDESLSAGARQLCYALAERAAQPTVVRAWSDVACRNWAGLLYGLAKAGVKCSDDARLKQLFYFCMEQDLPGLLLEGQKCVPQDVSNVALACVDAEYGGSMQLFISAVARRVGEPSMGGVGGGLMANAAPQAWSNLLYACAKLEQR</sequence>